<name>A0A853GPJ4_9BURK</name>
<dbReference type="AlphaFoldDB" id="A0A853GPJ4"/>
<protein>
    <submittedName>
        <fullName evidence="1">Uncharacterized protein</fullName>
    </submittedName>
</protein>
<gene>
    <name evidence="1" type="ORF">H0A62_05010</name>
</gene>
<dbReference type="EMBL" id="JACCEV010000001">
    <property type="protein sequence ID" value="NYT84958.1"/>
    <property type="molecule type" value="Genomic_DNA"/>
</dbReference>
<dbReference type="RefSeq" id="WP_167667187.1">
    <property type="nucleotide sequence ID" value="NZ_SDQD01000001.1"/>
</dbReference>
<comment type="caution">
    <text evidence="1">The sequence shown here is derived from an EMBL/GenBank/DDBJ whole genome shotgun (WGS) entry which is preliminary data.</text>
</comment>
<keyword evidence="2" id="KW-1185">Reference proteome</keyword>
<proteinExistence type="predicted"/>
<sequence length="54" mass="6041">MNQVSSPYRNWKVKQYTPPLATRLLQERAHQAQPPLISLHAKGEAATESAAIIE</sequence>
<reference evidence="1 2" key="1">
    <citation type="submission" date="2020-07" db="EMBL/GenBank/DDBJ databases">
        <title>Taxonomic revisions and descriptions of new bacterial species based on genomic comparisons in the high-G+C-content subgroup of the family Alcaligenaceae.</title>
        <authorList>
            <person name="Szabo A."/>
            <person name="Felfoldi T."/>
        </authorList>
    </citation>
    <scope>NUCLEOTIDE SEQUENCE [LARGE SCALE GENOMIC DNA]</scope>
    <source>
        <strain evidence="1 2">DSM 25667</strain>
    </source>
</reference>
<evidence type="ECO:0000313" key="2">
    <source>
        <dbReference type="Proteomes" id="UP000554144"/>
    </source>
</evidence>
<accession>A0A853GPJ4</accession>
<evidence type="ECO:0000313" key="1">
    <source>
        <dbReference type="EMBL" id="NYT84958.1"/>
    </source>
</evidence>
<dbReference type="Proteomes" id="UP000554144">
    <property type="component" value="Unassembled WGS sequence"/>
</dbReference>
<organism evidence="1 2">
    <name type="scientific">Pollutimonas harenae</name>
    <dbReference type="NCBI Taxonomy" id="657015"/>
    <lineage>
        <taxon>Bacteria</taxon>
        <taxon>Pseudomonadati</taxon>
        <taxon>Pseudomonadota</taxon>
        <taxon>Betaproteobacteria</taxon>
        <taxon>Burkholderiales</taxon>
        <taxon>Alcaligenaceae</taxon>
        <taxon>Pollutimonas</taxon>
    </lineage>
</organism>